<protein>
    <submittedName>
        <fullName evidence="1">Uncharacterized protein</fullName>
    </submittedName>
</protein>
<accession>A0A0F9AFX2</accession>
<gene>
    <name evidence="1" type="ORF">LCGC14_2577280</name>
</gene>
<evidence type="ECO:0000313" key="1">
    <source>
        <dbReference type="EMBL" id="KKL08295.1"/>
    </source>
</evidence>
<organism evidence="1">
    <name type="scientific">marine sediment metagenome</name>
    <dbReference type="NCBI Taxonomy" id="412755"/>
    <lineage>
        <taxon>unclassified sequences</taxon>
        <taxon>metagenomes</taxon>
        <taxon>ecological metagenomes</taxon>
    </lineage>
</organism>
<dbReference type="AlphaFoldDB" id="A0A0F9AFX2"/>
<proteinExistence type="predicted"/>
<reference evidence="1" key="1">
    <citation type="journal article" date="2015" name="Nature">
        <title>Complex archaea that bridge the gap between prokaryotes and eukaryotes.</title>
        <authorList>
            <person name="Spang A."/>
            <person name="Saw J.H."/>
            <person name="Jorgensen S.L."/>
            <person name="Zaremba-Niedzwiedzka K."/>
            <person name="Martijn J."/>
            <person name="Lind A.E."/>
            <person name="van Eijk R."/>
            <person name="Schleper C."/>
            <person name="Guy L."/>
            <person name="Ettema T.J."/>
        </authorList>
    </citation>
    <scope>NUCLEOTIDE SEQUENCE</scope>
</reference>
<name>A0A0F9AFX2_9ZZZZ</name>
<feature type="non-terminal residue" evidence="1">
    <location>
        <position position="52"/>
    </location>
</feature>
<comment type="caution">
    <text evidence="1">The sequence shown here is derived from an EMBL/GenBank/DDBJ whole genome shotgun (WGS) entry which is preliminary data.</text>
</comment>
<sequence length="52" mass="6016">MNNRIPELLHWNFHPIKDTVENRLACYNAGIGTVSRAYGIGLRTGKNWKIYL</sequence>
<dbReference type="EMBL" id="LAZR01042936">
    <property type="protein sequence ID" value="KKL08295.1"/>
    <property type="molecule type" value="Genomic_DNA"/>
</dbReference>